<sequence length="203" mass="22288">MRLDLVRRRNRARVARLERQRYATRRISSGSDSRCCFWQACIPFRLSSLIDPSTDLSTTTRVTHVCTVTGMRRSTVCAWMASASNSLHKCRVIITQRVAMEQGACCSRLIPFSAVVFDPPRCGIVVHGYDAIVAMPASESALPAASGMIDARHIVDAMTFASSPVQSVRDGRIVHFPERHGHDRAMTMRIGGAPELSAARSGA</sequence>
<proteinExistence type="predicted"/>
<dbReference type="EMBL" id="CADIKG010000004">
    <property type="protein sequence ID" value="CAB3754572.1"/>
    <property type="molecule type" value="Genomic_DNA"/>
</dbReference>
<dbReference type="RefSeq" id="WP_133059162.1">
    <property type="nucleotide sequence ID" value="NZ_CADIKG010000004.1"/>
</dbReference>
<accession>A0A6J5DMZ1</accession>
<name>A0A6J5DMZ1_9BURK</name>
<dbReference type="AlphaFoldDB" id="A0A6J5DMZ1"/>
<organism evidence="1 2">
    <name type="scientific">Burkholderia puraquae</name>
    <dbReference type="NCBI Taxonomy" id="1904757"/>
    <lineage>
        <taxon>Bacteria</taxon>
        <taxon>Pseudomonadati</taxon>
        <taxon>Pseudomonadota</taxon>
        <taxon>Betaproteobacteria</taxon>
        <taxon>Burkholderiales</taxon>
        <taxon>Burkholderiaceae</taxon>
        <taxon>Burkholderia</taxon>
        <taxon>Burkholderia cepacia complex</taxon>
    </lineage>
</organism>
<dbReference type="OrthoDB" id="8829532at2"/>
<reference evidence="1 2" key="1">
    <citation type="submission" date="2020-04" db="EMBL/GenBank/DDBJ databases">
        <authorList>
            <person name="De Canck E."/>
        </authorList>
    </citation>
    <scope>NUCLEOTIDE SEQUENCE [LARGE SCALE GENOMIC DNA]</scope>
    <source>
        <strain evidence="1 2">LMG 29660</strain>
    </source>
</reference>
<evidence type="ECO:0000313" key="1">
    <source>
        <dbReference type="EMBL" id="CAB3754572.1"/>
    </source>
</evidence>
<evidence type="ECO:0000313" key="2">
    <source>
        <dbReference type="Proteomes" id="UP000494135"/>
    </source>
</evidence>
<dbReference type="Proteomes" id="UP000494135">
    <property type="component" value="Unassembled WGS sequence"/>
</dbReference>
<protein>
    <submittedName>
        <fullName evidence="1">Uncharacterized protein</fullName>
    </submittedName>
</protein>
<gene>
    <name evidence="1" type="ORF">LMG29660_02343</name>
</gene>